<evidence type="ECO:0000313" key="3">
    <source>
        <dbReference type="EMBL" id="CEK87114.1"/>
    </source>
</evidence>
<protein>
    <submittedName>
        <fullName evidence="3">Uncharacterized protein</fullName>
    </submittedName>
</protein>
<feature type="region of interest" description="Disordered" evidence="1">
    <location>
        <begin position="31"/>
        <end position="148"/>
    </location>
</feature>
<evidence type="ECO:0000313" key="2">
    <source>
        <dbReference type="EMBL" id="CEK87113.1"/>
    </source>
</evidence>
<dbReference type="EMBL" id="HACG01040249">
    <property type="protein sequence ID" value="CEK87114.1"/>
    <property type="molecule type" value="Transcribed_RNA"/>
</dbReference>
<gene>
    <name evidence="3" type="primary">ORF157394</name>
    <name evidence="2" type="synonym">ORF157387</name>
</gene>
<reference evidence="3" key="1">
    <citation type="submission" date="2014-12" db="EMBL/GenBank/DDBJ databases">
        <title>Insight into the proteome of Arion vulgaris.</title>
        <authorList>
            <person name="Aradska J."/>
            <person name="Bulat T."/>
            <person name="Smidak R."/>
            <person name="Sarate P."/>
            <person name="Gangsoo J."/>
            <person name="Sialana F."/>
            <person name="Bilban M."/>
            <person name="Lubec G."/>
        </authorList>
    </citation>
    <scope>NUCLEOTIDE SEQUENCE</scope>
    <source>
        <tissue evidence="3">Skin</tissue>
    </source>
</reference>
<feature type="compositionally biased region" description="Basic and acidic residues" evidence="1">
    <location>
        <begin position="133"/>
        <end position="148"/>
    </location>
</feature>
<feature type="compositionally biased region" description="Basic residues" evidence="1">
    <location>
        <begin position="33"/>
        <end position="52"/>
    </location>
</feature>
<sequence length="246" mass="26724">MRSPLKEIICNAITRAINDSNYTNECSALIVGGRRRNRKKKNKKNGQKRKKTSSTESIKSRLSPKGLRKGENQQDSAPLIADVEESNEENKGSDNAPEVNSSAGESTDTPQSVDIAAEVTPKDIEEKPEEEDPAVKTKRNEEAEQEVEHEAIVSEVIHVAQLEAPVTFEIGESSQGDDVSLVKGGTDENDSQISLQPVQAEGTSVTKSEASPLIDKEAESADKSSLKGKDSKFKDQQPGFLCCTIL</sequence>
<organism evidence="3">
    <name type="scientific">Arion vulgaris</name>
    <dbReference type="NCBI Taxonomy" id="1028688"/>
    <lineage>
        <taxon>Eukaryota</taxon>
        <taxon>Metazoa</taxon>
        <taxon>Spiralia</taxon>
        <taxon>Lophotrochozoa</taxon>
        <taxon>Mollusca</taxon>
        <taxon>Gastropoda</taxon>
        <taxon>Heterobranchia</taxon>
        <taxon>Euthyneura</taxon>
        <taxon>Panpulmonata</taxon>
        <taxon>Eupulmonata</taxon>
        <taxon>Stylommatophora</taxon>
        <taxon>Helicina</taxon>
        <taxon>Arionoidea</taxon>
        <taxon>Arionidae</taxon>
        <taxon>Arion</taxon>
    </lineage>
</organism>
<dbReference type="AlphaFoldDB" id="A0A0B7B1A0"/>
<name>A0A0B7B1A0_9EUPU</name>
<feature type="region of interest" description="Disordered" evidence="1">
    <location>
        <begin position="171"/>
        <end position="238"/>
    </location>
</feature>
<evidence type="ECO:0000256" key="1">
    <source>
        <dbReference type="SAM" id="MobiDB-lite"/>
    </source>
</evidence>
<proteinExistence type="predicted"/>
<feature type="compositionally biased region" description="Polar residues" evidence="1">
    <location>
        <begin position="98"/>
        <end position="112"/>
    </location>
</feature>
<feature type="compositionally biased region" description="Basic and acidic residues" evidence="1">
    <location>
        <begin position="214"/>
        <end position="235"/>
    </location>
</feature>
<dbReference type="EMBL" id="HACG01040248">
    <property type="protein sequence ID" value="CEK87113.1"/>
    <property type="molecule type" value="Transcribed_RNA"/>
</dbReference>
<feature type="compositionally biased region" description="Polar residues" evidence="1">
    <location>
        <begin position="191"/>
        <end position="209"/>
    </location>
</feature>
<accession>A0A0B7B1A0</accession>